<feature type="region of interest" description="Disordered" evidence="1">
    <location>
        <begin position="49"/>
        <end position="75"/>
    </location>
</feature>
<evidence type="ECO:0000256" key="1">
    <source>
        <dbReference type="SAM" id="MobiDB-lite"/>
    </source>
</evidence>
<dbReference type="Proteomes" id="UP000887013">
    <property type="component" value="Unassembled WGS sequence"/>
</dbReference>
<evidence type="ECO:0000313" key="3">
    <source>
        <dbReference type="Proteomes" id="UP000887013"/>
    </source>
</evidence>
<gene>
    <name evidence="2" type="ORF">NPIL_223291</name>
</gene>
<keyword evidence="3" id="KW-1185">Reference proteome</keyword>
<comment type="caution">
    <text evidence="2">The sequence shown here is derived from an EMBL/GenBank/DDBJ whole genome shotgun (WGS) entry which is preliminary data.</text>
</comment>
<protein>
    <submittedName>
        <fullName evidence="2">Uncharacterized protein</fullName>
    </submittedName>
</protein>
<evidence type="ECO:0000313" key="2">
    <source>
        <dbReference type="EMBL" id="GFS55828.1"/>
    </source>
</evidence>
<sequence length="75" mass="8599">MTTETGLPQLPSAWRPEVRETSCSDTFSTWPYLQSSWQRNGDESIDGSGWGGLWEEFDESRERKGGRGGRERMKD</sequence>
<name>A0A8X6MGC5_NEPPI</name>
<dbReference type="AlphaFoldDB" id="A0A8X6MGC5"/>
<organism evidence="2 3">
    <name type="scientific">Nephila pilipes</name>
    <name type="common">Giant wood spider</name>
    <name type="synonym">Nephila maculata</name>
    <dbReference type="NCBI Taxonomy" id="299642"/>
    <lineage>
        <taxon>Eukaryota</taxon>
        <taxon>Metazoa</taxon>
        <taxon>Ecdysozoa</taxon>
        <taxon>Arthropoda</taxon>
        <taxon>Chelicerata</taxon>
        <taxon>Arachnida</taxon>
        <taxon>Araneae</taxon>
        <taxon>Araneomorphae</taxon>
        <taxon>Entelegynae</taxon>
        <taxon>Araneoidea</taxon>
        <taxon>Nephilidae</taxon>
        <taxon>Nephila</taxon>
    </lineage>
</organism>
<feature type="compositionally biased region" description="Basic and acidic residues" evidence="1">
    <location>
        <begin position="60"/>
        <end position="75"/>
    </location>
</feature>
<proteinExistence type="predicted"/>
<dbReference type="EMBL" id="BMAW01092613">
    <property type="protein sequence ID" value="GFS55828.1"/>
    <property type="molecule type" value="Genomic_DNA"/>
</dbReference>
<accession>A0A8X6MGC5</accession>
<reference evidence="2" key="1">
    <citation type="submission" date="2020-08" db="EMBL/GenBank/DDBJ databases">
        <title>Multicomponent nature underlies the extraordinary mechanical properties of spider dragline silk.</title>
        <authorList>
            <person name="Kono N."/>
            <person name="Nakamura H."/>
            <person name="Mori M."/>
            <person name="Yoshida Y."/>
            <person name="Ohtoshi R."/>
            <person name="Malay A.D."/>
            <person name="Moran D.A.P."/>
            <person name="Tomita M."/>
            <person name="Numata K."/>
            <person name="Arakawa K."/>
        </authorList>
    </citation>
    <scope>NUCLEOTIDE SEQUENCE</scope>
</reference>